<proteinExistence type="inferred from homology"/>
<evidence type="ECO:0000256" key="7">
    <source>
        <dbReference type="ARBA" id="ARBA00023163"/>
    </source>
</evidence>
<evidence type="ECO:0000256" key="3">
    <source>
        <dbReference type="ARBA" id="ARBA00006922"/>
    </source>
</evidence>
<feature type="compositionally biased region" description="Basic and acidic residues" evidence="9">
    <location>
        <begin position="125"/>
        <end position="136"/>
    </location>
</feature>
<evidence type="ECO:0000256" key="1">
    <source>
        <dbReference type="ARBA" id="ARBA00004123"/>
    </source>
</evidence>
<comment type="similarity">
    <text evidence="3">Belongs to the WHI5/NRM1 family.</text>
</comment>
<dbReference type="GO" id="GO:0005737">
    <property type="term" value="C:cytoplasm"/>
    <property type="evidence" value="ECO:0007669"/>
    <property type="project" value="UniProtKB-SubCell"/>
</dbReference>
<feature type="compositionally biased region" description="Basic residues" evidence="9">
    <location>
        <begin position="1"/>
        <end position="10"/>
    </location>
</feature>
<dbReference type="KEGG" id="ela:UCREL1_6849"/>
<evidence type="ECO:0000256" key="2">
    <source>
        <dbReference type="ARBA" id="ARBA00004496"/>
    </source>
</evidence>
<gene>
    <name evidence="10" type="ORF">UCREL1_6849</name>
</gene>
<keyword evidence="8" id="KW-0539">Nucleus</keyword>
<feature type="compositionally biased region" description="Low complexity" evidence="9">
    <location>
        <begin position="111"/>
        <end position="121"/>
    </location>
</feature>
<accession>M7SPM1</accession>
<feature type="region of interest" description="Disordered" evidence="9">
    <location>
        <begin position="1"/>
        <end position="147"/>
    </location>
</feature>
<evidence type="ECO:0000256" key="6">
    <source>
        <dbReference type="ARBA" id="ARBA00023015"/>
    </source>
</evidence>
<dbReference type="Proteomes" id="UP000012174">
    <property type="component" value="Unassembled WGS sequence"/>
</dbReference>
<keyword evidence="10" id="KW-0418">Kinase</keyword>
<keyword evidence="5" id="KW-0678">Repressor</keyword>
<feature type="compositionally biased region" description="Polar residues" evidence="9">
    <location>
        <begin position="16"/>
        <end position="28"/>
    </location>
</feature>
<dbReference type="AlphaFoldDB" id="M7SPM1"/>
<dbReference type="GO" id="GO:0016301">
    <property type="term" value="F:kinase activity"/>
    <property type="evidence" value="ECO:0007669"/>
    <property type="project" value="UniProtKB-KW"/>
</dbReference>
<keyword evidence="11" id="KW-1185">Reference proteome</keyword>
<keyword evidence="7" id="KW-0804">Transcription</keyword>
<evidence type="ECO:0000313" key="11">
    <source>
        <dbReference type="Proteomes" id="UP000012174"/>
    </source>
</evidence>
<keyword evidence="10" id="KW-0808">Transferase</keyword>
<dbReference type="OrthoDB" id="5345625at2759"/>
<evidence type="ECO:0000256" key="9">
    <source>
        <dbReference type="SAM" id="MobiDB-lite"/>
    </source>
</evidence>
<dbReference type="eggNOG" id="ENOG502T64N">
    <property type="taxonomic scope" value="Eukaryota"/>
</dbReference>
<dbReference type="GO" id="GO:0005634">
    <property type="term" value="C:nucleus"/>
    <property type="evidence" value="ECO:0007669"/>
    <property type="project" value="UniProtKB-SubCell"/>
</dbReference>
<dbReference type="EMBL" id="KB706697">
    <property type="protein sequence ID" value="EMR66162.1"/>
    <property type="molecule type" value="Genomic_DNA"/>
</dbReference>
<dbReference type="Pfam" id="PF08528">
    <property type="entry name" value="Whi5"/>
    <property type="match status" value="1"/>
</dbReference>
<feature type="compositionally biased region" description="Polar residues" evidence="9">
    <location>
        <begin position="137"/>
        <end position="147"/>
    </location>
</feature>
<dbReference type="HOGENOM" id="CLU_921434_0_0_1"/>
<evidence type="ECO:0000313" key="10">
    <source>
        <dbReference type="EMBL" id="EMR66162.1"/>
    </source>
</evidence>
<evidence type="ECO:0000256" key="4">
    <source>
        <dbReference type="ARBA" id="ARBA00022490"/>
    </source>
</evidence>
<reference evidence="11" key="1">
    <citation type="journal article" date="2013" name="Genome Announc.">
        <title>Draft genome sequence of the grapevine dieback fungus Eutypa lata UCR-EL1.</title>
        <authorList>
            <person name="Blanco-Ulate B."/>
            <person name="Rolshausen P.E."/>
            <person name="Cantu D."/>
        </authorList>
    </citation>
    <scope>NUCLEOTIDE SEQUENCE [LARGE SCALE GENOMIC DNA]</scope>
    <source>
        <strain evidence="11">UCR-EL1</strain>
    </source>
</reference>
<evidence type="ECO:0000256" key="8">
    <source>
        <dbReference type="ARBA" id="ARBA00023242"/>
    </source>
</evidence>
<dbReference type="InterPro" id="IPR013734">
    <property type="entry name" value="TF_Nrm1/Whi5"/>
</dbReference>
<keyword evidence="6" id="KW-0805">Transcription regulation</keyword>
<protein>
    <submittedName>
        <fullName evidence="10">Putative cyclin-dependent kinase protein</fullName>
    </submittedName>
</protein>
<organism evidence="10 11">
    <name type="scientific">Eutypa lata (strain UCR-EL1)</name>
    <name type="common">Grapevine dieback disease fungus</name>
    <name type="synonym">Eutypa armeniacae</name>
    <dbReference type="NCBI Taxonomy" id="1287681"/>
    <lineage>
        <taxon>Eukaryota</taxon>
        <taxon>Fungi</taxon>
        <taxon>Dikarya</taxon>
        <taxon>Ascomycota</taxon>
        <taxon>Pezizomycotina</taxon>
        <taxon>Sordariomycetes</taxon>
        <taxon>Xylariomycetidae</taxon>
        <taxon>Xylariales</taxon>
        <taxon>Diatrypaceae</taxon>
        <taxon>Eutypa</taxon>
    </lineage>
</organism>
<name>M7SPM1_EUTLA</name>
<comment type="subcellular location">
    <subcellularLocation>
        <location evidence="2">Cytoplasm</location>
    </subcellularLocation>
    <subcellularLocation>
        <location evidence="1">Nucleus</location>
    </subcellularLocation>
</comment>
<sequence>MDASPSKRRVLGALDVNTTTSPARTLTPSKRDALKPHSLIAAPSTRVTSSAHATPKRPLEVEQPQHQKGATAREPVEDQRPSKKLCLTPTTTVMEDDRSREIDDDDDDDVSSSVEQTSQEQDPGEQERRERQRSDSPADSSIFDNSAHDISQSTVITEPDAEVATPAAAAAAALAPLPPPPPAAPPQRPAMTREEARHKAEILRLRLGLASYKVRTGQTEVPLERLQQVRRSSLGRGASTRIATTTTANTTTSPIKTASASPAPAISIRITISITTSVSPHVFHLSSFAPSSASASLFTVAG</sequence>
<evidence type="ECO:0000256" key="5">
    <source>
        <dbReference type="ARBA" id="ARBA00022491"/>
    </source>
</evidence>
<keyword evidence="4" id="KW-0963">Cytoplasm</keyword>